<dbReference type="GO" id="GO:0003677">
    <property type="term" value="F:DNA binding"/>
    <property type="evidence" value="ECO:0007669"/>
    <property type="project" value="UniProtKB-KW"/>
</dbReference>
<dbReference type="PANTHER" id="PTHR30195">
    <property type="entry name" value="TYPE I SITE-SPECIFIC DEOXYRIBONUCLEASE PROTEIN SUBUNIT M AND R"/>
    <property type="match status" value="1"/>
</dbReference>
<keyword evidence="9 10" id="KW-0238">DNA-binding</keyword>
<dbReference type="CDD" id="cd22332">
    <property type="entry name" value="HsdR_N"/>
    <property type="match status" value="1"/>
</dbReference>
<dbReference type="InterPro" id="IPR004473">
    <property type="entry name" value="Restrct_endonuc_typeI_HsdR"/>
</dbReference>
<dbReference type="GO" id="GO:0009035">
    <property type="term" value="F:type I site-specific deoxyribonuclease activity"/>
    <property type="evidence" value="ECO:0007669"/>
    <property type="project" value="UniProtKB-EC"/>
</dbReference>
<evidence type="ECO:0000256" key="3">
    <source>
        <dbReference type="ARBA" id="ARBA00022722"/>
    </source>
</evidence>
<dbReference type="CDD" id="cd18800">
    <property type="entry name" value="SF2_C_EcoR124I-like"/>
    <property type="match status" value="1"/>
</dbReference>
<evidence type="ECO:0000259" key="11">
    <source>
        <dbReference type="PROSITE" id="PS51192"/>
    </source>
</evidence>
<keyword evidence="4 10" id="KW-0547">Nucleotide-binding</keyword>
<dbReference type="Gene3D" id="3.90.1570.50">
    <property type="match status" value="1"/>
</dbReference>
<organism evidence="12 13">
    <name type="scientific">Botrimarina mediterranea</name>
    <dbReference type="NCBI Taxonomy" id="2528022"/>
    <lineage>
        <taxon>Bacteria</taxon>
        <taxon>Pseudomonadati</taxon>
        <taxon>Planctomycetota</taxon>
        <taxon>Planctomycetia</taxon>
        <taxon>Pirellulales</taxon>
        <taxon>Lacipirellulaceae</taxon>
        <taxon>Botrimarina</taxon>
    </lineage>
</organism>
<comment type="function">
    <text evidence="10">Subunit R is required for both nuclease and ATPase activities, but not for modification.</text>
</comment>
<dbReference type="REBASE" id="356477">
    <property type="entry name" value="PbaSpa11ORF24930P"/>
</dbReference>
<proteinExistence type="inferred from homology"/>
<evidence type="ECO:0000256" key="10">
    <source>
        <dbReference type="RuleBase" id="RU364115"/>
    </source>
</evidence>
<dbReference type="Pfam" id="PF22679">
    <property type="entry name" value="T1R_D3-like"/>
    <property type="match status" value="1"/>
</dbReference>
<keyword evidence="3" id="KW-0540">Nuclease</keyword>
<dbReference type="Proteomes" id="UP000316426">
    <property type="component" value="Chromosome"/>
</dbReference>
<keyword evidence="8 10" id="KW-0067">ATP-binding</keyword>
<evidence type="ECO:0000256" key="4">
    <source>
        <dbReference type="ARBA" id="ARBA00022741"/>
    </source>
</evidence>
<dbReference type="EC" id="3.1.21.3" evidence="10"/>
<dbReference type="EMBL" id="CP036349">
    <property type="protein sequence ID" value="QDV74295.1"/>
    <property type="molecule type" value="Genomic_DNA"/>
</dbReference>
<feature type="domain" description="Helicase ATP-binding" evidence="11">
    <location>
        <begin position="298"/>
        <end position="464"/>
    </location>
</feature>
<dbReference type="InterPro" id="IPR051268">
    <property type="entry name" value="Type-I_R_enzyme_R_subunit"/>
</dbReference>
<evidence type="ECO:0000256" key="7">
    <source>
        <dbReference type="ARBA" id="ARBA00022801"/>
    </source>
</evidence>
<dbReference type="Gene3D" id="3.40.50.300">
    <property type="entry name" value="P-loop containing nucleotide triphosphate hydrolases"/>
    <property type="match status" value="2"/>
</dbReference>
<dbReference type="KEGG" id="bmei:Spa11_24960"/>
<evidence type="ECO:0000256" key="2">
    <source>
        <dbReference type="ARBA" id="ARBA00008598"/>
    </source>
</evidence>
<comment type="subunit">
    <text evidence="10">The type I restriction/modification system is composed of three polypeptides R, M and S.</text>
</comment>
<dbReference type="Pfam" id="PF04313">
    <property type="entry name" value="HSDR_N"/>
    <property type="match status" value="1"/>
</dbReference>
<dbReference type="RefSeq" id="WP_145112587.1">
    <property type="nucleotide sequence ID" value="NZ_CP036349.1"/>
</dbReference>
<evidence type="ECO:0000256" key="8">
    <source>
        <dbReference type="ARBA" id="ARBA00022840"/>
    </source>
</evidence>
<dbReference type="InterPro" id="IPR055180">
    <property type="entry name" value="HsdR_RecA-like_helicase_dom_2"/>
</dbReference>
<evidence type="ECO:0000256" key="5">
    <source>
        <dbReference type="ARBA" id="ARBA00022747"/>
    </source>
</evidence>
<reference evidence="12 13" key="1">
    <citation type="submission" date="2019-02" db="EMBL/GenBank/DDBJ databases">
        <title>Deep-cultivation of Planctomycetes and their phenomic and genomic characterization uncovers novel biology.</title>
        <authorList>
            <person name="Wiegand S."/>
            <person name="Jogler M."/>
            <person name="Boedeker C."/>
            <person name="Pinto D."/>
            <person name="Vollmers J."/>
            <person name="Rivas-Marin E."/>
            <person name="Kohn T."/>
            <person name="Peeters S.H."/>
            <person name="Heuer A."/>
            <person name="Rast P."/>
            <person name="Oberbeckmann S."/>
            <person name="Bunk B."/>
            <person name="Jeske O."/>
            <person name="Meyerdierks A."/>
            <person name="Storesund J.E."/>
            <person name="Kallscheuer N."/>
            <person name="Luecker S."/>
            <person name="Lage O.M."/>
            <person name="Pohl T."/>
            <person name="Merkel B.J."/>
            <person name="Hornburger P."/>
            <person name="Mueller R.-W."/>
            <person name="Bruemmer F."/>
            <person name="Labrenz M."/>
            <person name="Spormann A.M."/>
            <person name="Op den Camp H."/>
            <person name="Overmann J."/>
            <person name="Amann R."/>
            <person name="Jetten M.S.M."/>
            <person name="Mascher T."/>
            <person name="Medema M.H."/>
            <person name="Devos D.P."/>
            <person name="Kaster A.-K."/>
            <person name="Ovreas L."/>
            <person name="Rohde M."/>
            <person name="Galperin M.Y."/>
            <person name="Jogler C."/>
        </authorList>
    </citation>
    <scope>NUCLEOTIDE SEQUENCE [LARGE SCALE GENOMIC DNA]</scope>
    <source>
        <strain evidence="12 13">Spa11</strain>
    </source>
</reference>
<dbReference type="SMART" id="SM00487">
    <property type="entry name" value="DEXDc"/>
    <property type="match status" value="1"/>
</dbReference>
<dbReference type="NCBIfam" id="TIGR00348">
    <property type="entry name" value="hsdR"/>
    <property type="match status" value="1"/>
</dbReference>
<dbReference type="InterPro" id="IPR021810">
    <property type="entry name" value="T1RH-like_C"/>
</dbReference>
<name>A0A518K919_9BACT</name>
<keyword evidence="6" id="KW-0255">Endonuclease</keyword>
<evidence type="ECO:0000256" key="6">
    <source>
        <dbReference type="ARBA" id="ARBA00022759"/>
    </source>
</evidence>
<dbReference type="InterPro" id="IPR014001">
    <property type="entry name" value="Helicase_ATP-bd"/>
</dbReference>
<dbReference type="Pfam" id="PF18766">
    <property type="entry name" value="SWI2_SNF2"/>
    <property type="match status" value="1"/>
</dbReference>
<keyword evidence="5 10" id="KW-0680">Restriction system</keyword>
<evidence type="ECO:0000313" key="13">
    <source>
        <dbReference type="Proteomes" id="UP000316426"/>
    </source>
</evidence>
<sequence>MHESAVEDATELLLAGLSYTAARGVDLSEAGDRTQPTDWLLRPRLVAAIGRLNPQLPADDVEGVARVVSAPPHPTLIENNRWLHGLLTGGVEVEYADAKSGERRGGRAQLVDFDNPAANDWLVVRQLTIAGTGGPSSSATRVRPDLVVYLNGLPIGVVELKDPTDTAATLDRAIDDRLRKYQRLVPDLYAANLLCVASDGLLTRVGSLTASASRYMPWRPEAGGEPSLDAMCRELLAPDRLLDYLTSCVTFEEDERGDIVKKIAGYHQFRAVRKARRSVLAAQRTPGEPADDSFGDKDLGKGDGRGGVVWHTQGSGKSLSMLMLAGALVRQPEMANPTVVIVTDRNDLDDQLFSTFAMGRDLLRQEPVQAESRDHLAELLDRASGGVIFTTVHKFTERKDPISERPNIVVMADEAHRSQYGFVEGGARWMRDALPNATFVGFTGTPLERDDKNTIHVFGEYADVYDIRQAVADGATKPLYYESRLVKLKIDDAEADAAEKLVDDLAEADRNGEDADGPTSTVRVRLEQLVGAPDRIKDVAKFVVEHWEARRSAMEGKAMLVTMSRTIAARLYEAIRELRPEWHNDDDKLGAMKVIVTGMASDEAPLAQHGRTKAARKALAARFKDPADEFRLAIVCDMWLTGFDCPPAHTMYLDKTLAGHNLMQAIARVNRVFGDKPGGLIVDMLGLVDQLADALETYTREGGTGDAVQKVQDRAVPVMKDAFETLQKFLHGSRYEEALNPGSQFLPIALRVIDHIFGADDGWKRYQRELKKLSTAYALVVPREEAEAIVDHLRFFQQVAAMIRKRLGDDRGGDRSKQRDIDAAVRQVVGGAVDADEVIDLFAVAGLEDARLDILSDDFLKRISALEQKNLALETLKKLLADEIRTTERTNLVRSRQFREALEDAITKYTNRAIDTAEMIAKLIDLAVTIRDAKAEGQDLGLSSEEVAFYDALAENGSAREAMKSDDLRFMARELTEMVKKMPKLDWTEREAVRATLRRNVRRLLAKYGYPPDLSEDATQLVLRQAELSTDGDVGGRQRRRWVLPGKIG</sequence>
<gene>
    <name evidence="12" type="primary">hsdR_2</name>
    <name evidence="12" type="ORF">Spa11_24960</name>
</gene>
<keyword evidence="13" id="KW-1185">Reference proteome</keyword>
<dbReference type="InterPro" id="IPR007409">
    <property type="entry name" value="Restrct_endonuc_type1_HsdR_N"/>
</dbReference>
<dbReference type="PROSITE" id="PS51192">
    <property type="entry name" value="HELICASE_ATP_BIND_1"/>
    <property type="match status" value="1"/>
</dbReference>
<dbReference type="SUPFAM" id="SSF52540">
    <property type="entry name" value="P-loop containing nucleoside triphosphate hydrolases"/>
    <property type="match status" value="2"/>
</dbReference>
<comment type="catalytic activity">
    <reaction evidence="1 10">
        <text>Endonucleolytic cleavage of DNA to give random double-stranded fragments with terminal 5'-phosphates, ATP is simultaneously hydrolyzed.</text>
        <dbReference type="EC" id="3.1.21.3"/>
    </reaction>
</comment>
<dbReference type="GO" id="GO:0005524">
    <property type="term" value="F:ATP binding"/>
    <property type="evidence" value="ECO:0007669"/>
    <property type="project" value="UniProtKB-KW"/>
</dbReference>
<dbReference type="PANTHER" id="PTHR30195:SF15">
    <property type="entry name" value="TYPE I RESTRICTION ENZYME HINDI ENDONUCLEASE SUBUNIT"/>
    <property type="match status" value="1"/>
</dbReference>
<comment type="similarity">
    <text evidence="2 10">Belongs to the HsdR family.</text>
</comment>
<dbReference type="GO" id="GO:0009307">
    <property type="term" value="P:DNA restriction-modification system"/>
    <property type="evidence" value="ECO:0007669"/>
    <property type="project" value="UniProtKB-KW"/>
</dbReference>
<evidence type="ECO:0000313" key="12">
    <source>
        <dbReference type="EMBL" id="QDV74295.1"/>
    </source>
</evidence>
<accession>A0A518K919</accession>
<dbReference type="InterPro" id="IPR027417">
    <property type="entry name" value="P-loop_NTPase"/>
</dbReference>
<evidence type="ECO:0000256" key="9">
    <source>
        <dbReference type="ARBA" id="ARBA00023125"/>
    </source>
</evidence>
<keyword evidence="7 10" id="KW-0378">Hydrolase</keyword>
<dbReference type="InterPro" id="IPR040980">
    <property type="entry name" value="SWI2_SNF2"/>
</dbReference>
<protein>
    <recommendedName>
        <fullName evidence="10">Type I restriction enzyme endonuclease subunit</fullName>
        <shortName evidence="10">R protein</shortName>
        <ecNumber evidence="10">3.1.21.3</ecNumber>
    </recommendedName>
</protein>
<dbReference type="CDD" id="cd18030">
    <property type="entry name" value="DEXHc_RE_I_HsdR"/>
    <property type="match status" value="1"/>
</dbReference>
<evidence type="ECO:0000256" key="1">
    <source>
        <dbReference type="ARBA" id="ARBA00000851"/>
    </source>
</evidence>
<dbReference type="AlphaFoldDB" id="A0A518K919"/>
<dbReference type="Pfam" id="PF11867">
    <property type="entry name" value="T1RH-like_C"/>
    <property type="match status" value="1"/>
</dbReference>